<keyword evidence="2" id="KW-0472">Membrane</keyword>
<name>A0AAU9LI98_9STRA</name>
<keyword evidence="5" id="KW-1185">Reference proteome</keyword>
<feature type="compositionally biased region" description="Low complexity" evidence="1">
    <location>
        <begin position="244"/>
        <end position="275"/>
    </location>
</feature>
<dbReference type="AlphaFoldDB" id="A0AAU9LI98"/>
<evidence type="ECO:0000313" key="3">
    <source>
        <dbReference type="EMBL" id="CAH0480688.1"/>
    </source>
</evidence>
<reference evidence="3 5" key="1">
    <citation type="submission" date="2021-11" db="EMBL/GenBank/DDBJ databases">
        <authorList>
            <person name="Islam A."/>
            <person name="Islam S."/>
            <person name="Flora M.S."/>
            <person name="Rahman M."/>
            <person name="Ziaur R.M."/>
            <person name="Epstein J.H."/>
            <person name="Hassan M."/>
            <person name="Klassen M."/>
            <person name="Woodard K."/>
            <person name="Webb A."/>
            <person name="Webby R.J."/>
            <person name="El Zowalaty M.E."/>
        </authorList>
    </citation>
    <scope>NUCLEOTIDE SEQUENCE</scope>
    <source>
        <strain evidence="4">Pbs1</strain>
        <strain evidence="3">Pbs3</strain>
    </source>
</reference>
<feature type="compositionally biased region" description="Low complexity" evidence="1">
    <location>
        <begin position="211"/>
        <end position="228"/>
    </location>
</feature>
<evidence type="ECO:0000313" key="4">
    <source>
        <dbReference type="EMBL" id="CAH0518258.1"/>
    </source>
</evidence>
<dbReference type="InterPro" id="IPR036908">
    <property type="entry name" value="RlpA-like_sf"/>
</dbReference>
<evidence type="ECO:0000313" key="5">
    <source>
        <dbReference type="Proteomes" id="UP001158986"/>
    </source>
</evidence>
<dbReference type="Gene3D" id="2.40.40.10">
    <property type="entry name" value="RlpA-like domain"/>
    <property type="match status" value="1"/>
</dbReference>
<evidence type="ECO:0000256" key="1">
    <source>
        <dbReference type="SAM" id="MobiDB-lite"/>
    </source>
</evidence>
<sequence>MRKSLLLSGVLSSNGIQAEDGVGLQVFHGRALLTNTMDTDDYTVMSCKQVEEARCIGQCAKLWCDSSEIGDCAPDFRPIVRVADRCASCERGDLFLSHDILQKLSGINKDQQLFPVRWKCVDCGMNVGRPISSNEKTKGEKIHPGPESQVHAMLSLDNTTDQVAHQPIEELEDGGVGCSLSDENVAGSSDNEVEISYVINNDWNKGDEENSNSNGGTFSSSFGSASGTVRRGPLQKERADYFMSNGSSSSNHANDASSRPSPVSSTRVSISGSSTADENAFSGGLRSSSSTATQDSRYHLEATFFDNSQDARALSTSSSLSGVSPHKNQPPTAMMESLIQKDNSVDKSLSATSSVTKSPLFYASIMLGIVGLIGATVGHRAKQKRNYRKERRAFRMFAQMNAHACSPRPAPSSLRALASRPESHSIIIL</sequence>
<dbReference type="Proteomes" id="UP001158986">
    <property type="component" value="Unassembled WGS sequence"/>
</dbReference>
<comment type="caution">
    <text evidence="3">The sequence shown here is derived from an EMBL/GenBank/DDBJ whole genome shotgun (WGS) entry which is preliminary data.</text>
</comment>
<dbReference type="EMBL" id="CAKLCB010000260">
    <property type="protein sequence ID" value="CAH0518258.1"/>
    <property type="molecule type" value="Genomic_DNA"/>
</dbReference>
<dbReference type="Proteomes" id="UP001160483">
    <property type="component" value="Unassembled WGS sequence"/>
</dbReference>
<protein>
    <recommendedName>
        <fullName evidence="7">Stc1 domain-containing protein</fullName>
    </recommendedName>
</protein>
<evidence type="ECO:0000256" key="2">
    <source>
        <dbReference type="SAM" id="Phobius"/>
    </source>
</evidence>
<accession>A0AAU9LI98</accession>
<feature type="transmembrane region" description="Helical" evidence="2">
    <location>
        <begin position="360"/>
        <end position="381"/>
    </location>
</feature>
<feature type="region of interest" description="Disordered" evidence="1">
    <location>
        <begin position="203"/>
        <end position="293"/>
    </location>
</feature>
<organism evidence="3 6">
    <name type="scientific">Peronospora belbahrii</name>
    <dbReference type="NCBI Taxonomy" id="622444"/>
    <lineage>
        <taxon>Eukaryota</taxon>
        <taxon>Sar</taxon>
        <taxon>Stramenopiles</taxon>
        <taxon>Oomycota</taxon>
        <taxon>Peronosporomycetes</taxon>
        <taxon>Peronosporales</taxon>
        <taxon>Peronosporaceae</taxon>
        <taxon>Peronospora</taxon>
    </lineage>
</organism>
<keyword evidence="2" id="KW-0812">Transmembrane</keyword>
<dbReference type="EMBL" id="CAKKTJ010000325">
    <property type="protein sequence ID" value="CAH0480688.1"/>
    <property type="molecule type" value="Genomic_DNA"/>
</dbReference>
<keyword evidence="2" id="KW-1133">Transmembrane helix</keyword>
<evidence type="ECO:0000313" key="6">
    <source>
        <dbReference type="Proteomes" id="UP001160483"/>
    </source>
</evidence>
<dbReference type="SUPFAM" id="SSF50685">
    <property type="entry name" value="Barwin-like endoglucanases"/>
    <property type="match status" value="1"/>
</dbReference>
<gene>
    <name evidence="4" type="ORF">PBS001_LOCUS4832</name>
    <name evidence="3" type="ORF">PBS003_LOCUS7304</name>
</gene>
<evidence type="ECO:0008006" key="7">
    <source>
        <dbReference type="Google" id="ProtNLM"/>
    </source>
</evidence>
<proteinExistence type="predicted"/>